<evidence type="ECO:0000313" key="3">
    <source>
        <dbReference type="Proteomes" id="UP000758603"/>
    </source>
</evidence>
<protein>
    <submittedName>
        <fullName evidence="2">Uncharacterized protein</fullName>
    </submittedName>
</protein>
<dbReference type="RefSeq" id="XP_045952154.1">
    <property type="nucleotide sequence ID" value="XM_046108422.1"/>
</dbReference>
<dbReference type="Proteomes" id="UP000758603">
    <property type="component" value="Unassembled WGS sequence"/>
</dbReference>
<keyword evidence="3" id="KW-1185">Reference proteome</keyword>
<dbReference type="InterPro" id="IPR002110">
    <property type="entry name" value="Ankyrin_rpt"/>
</dbReference>
<dbReference type="Gene3D" id="1.25.40.20">
    <property type="entry name" value="Ankyrin repeat-containing domain"/>
    <property type="match status" value="1"/>
</dbReference>
<reference evidence="2" key="1">
    <citation type="journal article" date="2021" name="Nat. Commun.">
        <title>Genetic determinants of endophytism in the Arabidopsis root mycobiome.</title>
        <authorList>
            <person name="Mesny F."/>
            <person name="Miyauchi S."/>
            <person name="Thiergart T."/>
            <person name="Pickel B."/>
            <person name="Atanasova L."/>
            <person name="Karlsson M."/>
            <person name="Huettel B."/>
            <person name="Barry K.W."/>
            <person name="Haridas S."/>
            <person name="Chen C."/>
            <person name="Bauer D."/>
            <person name="Andreopoulos W."/>
            <person name="Pangilinan J."/>
            <person name="LaButti K."/>
            <person name="Riley R."/>
            <person name="Lipzen A."/>
            <person name="Clum A."/>
            <person name="Drula E."/>
            <person name="Henrissat B."/>
            <person name="Kohler A."/>
            <person name="Grigoriev I.V."/>
            <person name="Martin F.M."/>
            <person name="Hacquard S."/>
        </authorList>
    </citation>
    <scope>NUCLEOTIDE SEQUENCE</scope>
    <source>
        <strain evidence="2">MPI-SDFR-AT-0073</strain>
    </source>
</reference>
<dbReference type="InterPro" id="IPR051616">
    <property type="entry name" value="Cul2-RING_E3_ligase_SR"/>
</dbReference>
<dbReference type="AlphaFoldDB" id="A0A9P8RLX1"/>
<dbReference type="Pfam" id="PF00023">
    <property type="entry name" value="Ank"/>
    <property type="match status" value="1"/>
</dbReference>
<name>A0A9P8RLX1_9PEZI</name>
<dbReference type="PANTHER" id="PTHR46224:SF64">
    <property type="entry name" value="IQ MOTIF AND ANKYRIN REPEAT DOMAIN-CONTAINING PROTEIN 1"/>
    <property type="match status" value="1"/>
</dbReference>
<sequence length="268" mass="29671">MVEIALVAARKDSAEMMDLAVNKLSLGGVEMFSRWVLPAAVNHECVLHYLLSVGIRPTPASSGAILNRAAALATPATFKLLLESGACLDAPGVYPLHAAAGSHVSERMKMMRFLVHGLNIEINAMDEATLDKLIRTDVCGMPLHYAVANGFWKRTKWLLAHGAYPNAKNQFGRTPFEECLVQFGVESDMSTSELGKVRYTSGAAQQSEIWWVYINRSACPQRRKQQLVKFVTTDELAQYEERNDLAKCPMGFMDHFLIVHTITQAGDN</sequence>
<comment type="caution">
    <text evidence="2">The sequence shown here is derived from an EMBL/GenBank/DDBJ whole genome shotgun (WGS) entry which is preliminary data.</text>
</comment>
<organism evidence="2 3">
    <name type="scientific">Truncatella angustata</name>
    <dbReference type="NCBI Taxonomy" id="152316"/>
    <lineage>
        <taxon>Eukaryota</taxon>
        <taxon>Fungi</taxon>
        <taxon>Dikarya</taxon>
        <taxon>Ascomycota</taxon>
        <taxon>Pezizomycotina</taxon>
        <taxon>Sordariomycetes</taxon>
        <taxon>Xylariomycetidae</taxon>
        <taxon>Amphisphaeriales</taxon>
        <taxon>Sporocadaceae</taxon>
        <taxon>Truncatella</taxon>
    </lineage>
</organism>
<feature type="repeat" description="ANK" evidence="1">
    <location>
        <begin position="142"/>
        <end position="170"/>
    </location>
</feature>
<dbReference type="EMBL" id="JAGPXC010000011">
    <property type="protein sequence ID" value="KAH6645640.1"/>
    <property type="molecule type" value="Genomic_DNA"/>
</dbReference>
<dbReference type="InterPro" id="IPR036770">
    <property type="entry name" value="Ankyrin_rpt-contain_sf"/>
</dbReference>
<dbReference type="PANTHER" id="PTHR46224">
    <property type="entry name" value="ANKYRIN REPEAT FAMILY PROTEIN"/>
    <property type="match status" value="1"/>
</dbReference>
<evidence type="ECO:0000313" key="2">
    <source>
        <dbReference type="EMBL" id="KAH6645640.1"/>
    </source>
</evidence>
<keyword evidence="1" id="KW-0040">ANK repeat</keyword>
<evidence type="ECO:0000256" key="1">
    <source>
        <dbReference type="PROSITE-ProRule" id="PRU00023"/>
    </source>
</evidence>
<dbReference type="OrthoDB" id="426293at2759"/>
<dbReference type="PROSITE" id="PS50088">
    <property type="entry name" value="ANK_REPEAT"/>
    <property type="match status" value="1"/>
</dbReference>
<dbReference type="GeneID" id="70137313"/>
<accession>A0A9P8RLX1</accession>
<dbReference type="SUPFAM" id="SSF48403">
    <property type="entry name" value="Ankyrin repeat"/>
    <property type="match status" value="1"/>
</dbReference>
<gene>
    <name evidence="2" type="ORF">BKA67DRAFT_664679</name>
</gene>
<proteinExistence type="predicted"/>